<evidence type="ECO:0000256" key="2">
    <source>
        <dbReference type="SAM" id="MobiDB-lite"/>
    </source>
</evidence>
<dbReference type="InterPro" id="IPR009057">
    <property type="entry name" value="Homeodomain-like_sf"/>
</dbReference>
<gene>
    <name evidence="3" type="ORF">QE152_g1226</name>
</gene>
<name>A0AAW1N9C2_POPJA</name>
<accession>A0AAW1N9C2</accession>
<dbReference type="AlphaFoldDB" id="A0AAW1N9C2"/>
<evidence type="ECO:0008006" key="5">
    <source>
        <dbReference type="Google" id="ProtNLM"/>
    </source>
</evidence>
<keyword evidence="4" id="KW-1185">Reference proteome</keyword>
<evidence type="ECO:0000256" key="1">
    <source>
        <dbReference type="ARBA" id="ARBA00004123"/>
    </source>
</evidence>
<protein>
    <recommendedName>
        <fullName evidence="5">Transposase</fullName>
    </recommendedName>
</protein>
<dbReference type="SUPFAM" id="SSF46689">
    <property type="entry name" value="Homeodomain-like"/>
    <property type="match status" value="1"/>
</dbReference>
<dbReference type="GO" id="GO:0005634">
    <property type="term" value="C:nucleus"/>
    <property type="evidence" value="ECO:0007669"/>
    <property type="project" value="UniProtKB-SubCell"/>
</dbReference>
<feature type="region of interest" description="Disordered" evidence="2">
    <location>
        <begin position="51"/>
        <end position="72"/>
    </location>
</feature>
<evidence type="ECO:0000313" key="4">
    <source>
        <dbReference type="Proteomes" id="UP001458880"/>
    </source>
</evidence>
<comment type="caution">
    <text evidence="3">The sequence shown here is derived from an EMBL/GenBank/DDBJ whole genome shotgun (WGS) entry which is preliminary data.</text>
</comment>
<sequence>MPNYSSVEVRARVVTLWESGLSYREIADQINLSKSQVHYWITRWRTENEDTALKTKRKPGPNFKITGMENRK</sequence>
<organism evidence="3 4">
    <name type="scientific">Popillia japonica</name>
    <name type="common">Japanese beetle</name>
    <dbReference type="NCBI Taxonomy" id="7064"/>
    <lineage>
        <taxon>Eukaryota</taxon>
        <taxon>Metazoa</taxon>
        <taxon>Ecdysozoa</taxon>
        <taxon>Arthropoda</taxon>
        <taxon>Hexapoda</taxon>
        <taxon>Insecta</taxon>
        <taxon>Pterygota</taxon>
        <taxon>Neoptera</taxon>
        <taxon>Endopterygota</taxon>
        <taxon>Coleoptera</taxon>
        <taxon>Polyphaga</taxon>
        <taxon>Scarabaeiformia</taxon>
        <taxon>Scarabaeidae</taxon>
        <taxon>Rutelinae</taxon>
        <taxon>Popillia</taxon>
    </lineage>
</organism>
<dbReference type="Gene3D" id="1.10.10.10">
    <property type="entry name" value="Winged helix-like DNA-binding domain superfamily/Winged helix DNA-binding domain"/>
    <property type="match status" value="1"/>
</dbReference>
<evidence type="ECO:0000313" key="3">
    <source>
        <dbReference type="EMBL" id="KAK9754445.1"/>
    </source>
</evidence>
<dbReference type="EMBL" id="JASPKY010000007">
    <property type="protein sequence ID" value="KAK9754445.1"/>
    <property type="molecule type" value="Genomic_DNA"/>
</dbReference>
<reference evidence="3 4" key="1">
    <citation type="journal article" date="2024" name="BMC Genomics">
        <title>De novo assembly and annotation of Popillia japonica's genome with initial clues to its potential as an invasive pest.</title>
        <authorList>
            <person name="Cucini C."/>
            <person name="Boschi S."/>
            <person name="Funari R."/>
            <person name="Cardaioli E."/>
            <person name="Iannotti N."/>
            <person name="Marturano G."/>
            <person name="Paoli F."/>
            <person name="Bruttini M."/>
            <person name="Carapelli A."/>
            <person name="Frati F."/>
            <person name="Nardi F."/>
        </authorList>
    </citation>
    <scope>NUCLEOTIDE SEQUENCE [LARGE SCALE GENOMIC DNA]</scope>
    <source>
        <strain evidence="3">DMR45628</strain>
    </source>
</reference>
<dbReference type="Proteomes" id="UP001458880">
    <property type="component" value="Unassembled WGS sequence"/>
</dbReference>
<proteinExistence type="predicted"/>
<dbReference type="InterPro" id="IPR036388">
    <property type="entry name" value="WH-like_DNA-bd_sf"/>
</dbReference>
<dbReference type="Pfam" id="PF13384">
    <property type="entry name" value="HTH_23"/>
    <property type="match status" value="1"/>
</dbReference>
<comment type="subcellular location">
    <subcellularLocation>
        <location evidence="1">Nucleus</location>
    </subcellularLocation>
</comment>